<dbReference type="EMBL" id="BSYO01000022">
    <property type="protein sequence ID" value="GMH20603.1"/>
    <property type="molecule type" value="Genomic_DNA"/>
</dbReference>
<evidence type="ECO:0000313" key="2">
    <source>
        <dbReference type="Proteomes" id="UP001279734"/>
    </source>
</evidence>
<proteinExistence type="predicted"/>
<organism evidence="1 2">
    <name type="scientific">Nepenthes gracilis</name>
    <name type="common">Slender pitcher plant</name>
    <dbReference type="NCBI Taxonomy" id="150966"/>
    <lineage>
        <taxon>Eukaryota</taxon>
        <taxon>Viridiplantae</taxon>
        <taxon>Streptophyta</taxon>
        <taxon>Embryophyta</taxon>
        <taxon>Tracheophyta</taxon>
        <taxon>Spermatophyta</taxon>
        <taxon>Magnoliopsida</taxon>
        <taxon>eudicotyledons</taxon>
        <taxon>Gunneridae</taxon>
        <taxon>Pentapetalae</taxon>
        <taxon>Caryophyllales</taxon>
        <taxon>Nepenthaceae</taxon>
        <taxon>Nepenthes</taxon>
    </lineage>
</organism>
<dbReference type="Proteomes" id="UP001279734">
    <property type="component" value="Unassembled WGS sequence"/>
</dbReference>
<dbReference type="AlphaFoldDB" id="A0AAD3T0A7"/>
<accession>A0AAD3T0A7</accession>
<name>A0AAD3T0A7_NEPGR</name>
<protein>
    <submittedName>
        <fullName evidence="1">Uncharacterized protein</fullName>
    </submittedName>
</protein>
<comment type="caution">
    <text evidence="1">The sequence shown here is derived from an EMBL/GenBank/DDBJ whole genome shotgun (WGS) entry which is preliminary data.</text>
</comment>
<sequence length="96" mass="11061">MDNRVKWGEIKRTRKRVLKFDRVVINNGLPINYQAFFSGHSVNNIRVDGFETREPETAQIQVRLLAPALVPNRNVPLRNSLIPAAAPHLFNPYVRK</sequence>
<reference evidence="1" key="1">
    <citation type="submission" date="2023-05" db="EMBL/GenBank/DDBJ databases">
        <title>Nepenthes gracilis genome sequencing.</title>
        <authorList>
            <person name="Fukushima K."/>
        </authorList>
    </citation>
    <scope>NUCLEOTIDE SEQUENCE</scope>
    <source>
        <strain evidence="1">SING2019-196</strain>
    </source>
</reference>
<evidence type="ECO:0000313" key="1">
    <source>
        <dbReference type="EMBL" id="GMH20603.1"/>
    </source>
</evidence>
<keyword evidence="2" id="KW-1185">Reference proteome</keyword>
<gene>
    <name evidence="1" type="ORF">Nepgr_022444</name>
</gene>